<dbReference type="GO" id="GO:0003887">
    <property type="term" value="F:DNA-directed DNA polymerase activity"/>
    <property type="evidence" value="ECO:0007669"/>
    <property type="project" value="UniProtKB-KW"/>
</dbReference>
<keyword evidence="8" id="KW-0239">DNA-directed DNA polymerase</keyword>
<organism evidence="14">
    <name type="scientific">Tanacetum cinerariifolium</name>
    <name type="common">Dalmatian daisy</name>
    <name type="synonym">Chrysanthemum cinerariifolium</name>
    <dbReference type="NCBI Taxonomy" id="118510"/>
    <lineage>
        <taxon>Eukaryota</taxon>
        <taxon>Viridiplantae</taxon>
        <taxon>Streptophyta</taxon>
        <taxon>Embryophyta</taxon>
        <taxon>Tracheophyta</taxon>
        <taxon>Spermatophyta</taxon>
        <taxon>Magnoliopsida</taxon>
        <taxon>eudicotyledons</taxon>
        <taxon>Gunneridae</taxon>
        <taxon>Pentapetalae</taxon>
        <taxon>asterids</taxon>
        <taxon>campanulids</taxon>
        <taxon>Asterales</taxon>
        <taxon>Asteraceae</taxon>
        <taxon>Asteroideae</taxon>
        <taxon>Anthemideae</taxon>
        <taxon>Anthemidinae</taxon>
        <taxon>Tanacetum</taxon>
    </lineage>
</organism>
<evidence type="ECO:0000256" key="11">
    <source>
        <dbReference type="SAM" id="MobiDB-lite"/>
    </source>
</evidence>
<dbReference type="Pfam" id="PF13976">
    <property type="entry name" value="gag_pre-integrs"/>
    <property type="match status" value="1"/>
</dbReference>
<dbReference type="GO" id="GO:0015074">
    <property type="term" value="P:DNA integration"/>
    <property type="evidence" value="ECO:0007669"/>
    <property type="project" value="UniProtKB-KW"/>
</dbReference>
<feature type="region of interest" description="Disordered" evidence="11">
    <location>
        <begin position="126"/>
        <end position="167"/>
    </location>
</feature>
<evidence type="ECO:0000256" key="3">
    <source>
        <dbReference type="ARBA" id="ARBA00022759"/>
    </source>
</evidence>
<reference evidence="14" key="1">
    <citation type="journal article" date="2019" name="Sci. Rep.">
        <title>Draft genome of Tanacetum cinerariifolium, the natural source of mosquito coil.</title>
        <authorList>
            <person name="Yamashiro T."/>
            <person name="Shiraishi A."/>
            <person name="Satake H."/>
            <person name="Nakayama K."/>
        </authorList>
    </citation>
    <scope>NUCLEOTIDE SEQUENCE</scope>
</reference>
<keyword evidence="6" id="KW-0229">DNA integration</keyword>
<evidence type="ECO:0000256" key="8">
    <source>
        <dbReference type="ARBA" id="ARBA00022932"/>
    </source>
</evidence>
<dbReference type="PANTHER" id="PTHR42648">
    <property type="entry name" value="TRANSPOSASE, PUTATIVE-RELATED"/>
    <property type="match status" value="1"/>
</dbReference>
<proteinExistence type="predicted"/>
<comment type="caution">
    <text evidence="14">The sequence shown here is derived from an EMBL/GenBank/DDBJ whole genome shotgun (WGS) entry which is preliminary data.</text>
</comment>
<dbReference type="SUPFAM" id="SSF53098">
    <property type="entry name" value="Ribonuclease H-like"/>
    <property type="match status" value="1"/>
</dbReference>
<evidence type="ECO:0000259" key="13">
    <source>
        <dbReference type="Pfam" id="PF13976"/>
    </source>
</evidence>
<dbReference type="GO" id="GO:0016787">
    <property type="term" value="F:hydrolase activity"/>
    <property type="evidence" value="ECO:0007669"/>
    <property type="project" value="UniProtKB-KW"/>
</dbReference>
<evidence type="ECO:0000313" key="14">
    <source>
        <dbReference type="EMBL" id="GEU43108.1"/>
    </source>
</evidence>
<dbReference type="InterPro" id="IPR025724">
    <property type="entry name" value="GAG-pre-integrase_dom"/>
</dbReference>
<dbReference type="InterPro" id="IPR013103">
    <property type="entry name" value="RVT_2"/>
</dbReference>
<evidence type="ECO:0000259" key="12">
    <source>
        <dbReference type="Pfam" id="PF07727"/>
    </source>
</evidence>
<keyword evidence="5" id="KW-0460">Magnesium</keyword>
<dbReference type="GO" id="GO:0006310">
    <property type="term" value="P:DNA recombination"/>
    <property type="evidence" value="ECO:0007669"/>
    <property type="project" value="UniProtKB-KW"/>
</dbReference>
<keyword evidence="8" id="KW-0548">Nucleotidyltransferase</keyword>
<dbReference type="GO" id="GO:0003676">
    <property type="term" value="F:nucleic acid binding"/>
    <property type="evidence" value="ECO:0007669"/>
    <property type="project" value="InterPro"/>
</dbReference>
<evidence type="ECO:0000256" key="7">
    <source>
        <dbReference type="ARBA" id="ARBA00022918"/>
    </source>
</evidence>
<evidence type="ECO:0000256" key="4">
    <source>
        <dbReference type="ARBA" id="ARBA00022801"/>
    </source>
</evidence>
<dbReference type="GO" id="GO:0004519">
    <property type="term" value="F:endonuclease activity"/>
    <property type="evidence" value="ECO:0007669"/>
    <property type="project" value="UniProtKB-KW"/>
</dbReference>
<sequence>MIKSFPICFLSKASKTKSSLWHRQLSYLNFNTLNQLAKQGLVRGLPKLKFKKDHLCSACSLGKTKKHSHKPKAQDTNQEKLNLLHLDLYGPMRVETINGSKYILVIVDDYSRFTWVKFLRLKDETPETNDSEDLGKLKSKADIGAAPRPVDPSGLPSSTSIDQESRSIDNDPFQDILNEDTNSHESSSNMQLSLMRFELLDFVMLIKLKWIFKVKKDEFRSVLKNNARLVAKGYRQEEGIDFEESFRPVARIKAIRIFIADVANKNLTIYQMDVKTTFLNGELCEVVYVSQMKGFVDQDNPTHLYRLKKKYGMQSSDPVDTSMVDKSKLDEDLHRKPVDSTHYWEYQLADIFTKALPRERFNFLINKLGMKSMSSATLKSLAEKEE</sequence>
<dbReference type="InterPro" id="IPR039537">
    <property type="entry name" value="Retrotran_Ty1/copia-like"/>
</dbReference>
<dbReference type="GO" id="GO:0003964">
    <property type="term" value="F:RNA-directed DNA polymerase activity"/>
    <property type="evidence" value="ECO:0007669"/>
    <property type="project" value="UniProtKB-KW"/>
</dbReference>
<dbReference type="EMBL" id="BKCJ010001663">
    <property type="protein sequence ID" value="GEU43108.1"/>
    <property type="molecule type" value="Genomic_DNA"/>
</dbReference>
<accession>A0A6L2K105</accession>
<evidence type="ECO:0000256" key="6">
    <source>
        <dbReference type="ARBA" id="ARBA00022908"/>
    </source>
</evidence>
<feature type="domain" description="GAG-pre-integrase" evidence="13">
    <location>
        <begin position="11"/>
        <end position="63"/>
    </location>
</feature>
<evidence type="ECO:0000256" key="9">
    <source>
        <dbReference type="ARBA" id="ARBA00023172"/>
    </source>
</evidence>
<evidence type="ECO:0000256" key="10">
    <source>
        <dbReference type="ARBA" id="ARBA00023268"/>
    </source>
</evidence>
<evidence type="ECO:0000256" key="5">
    <source>
        <dbReference type="ARBA" id="ARBA00022842"/>
    </source>
</evidence>
<keyword evidence="4" id="KW-0378">Hydrolase</keyword>
<protein>
    <submittedName>
        <fullName evidence="14">Copia protein</fullName>
    </submittedName>
</protein>
<dbReference type="PANTHER" id="PTHR42648:SF11">
    <property type="entry name" value="TRANSPOSON TY4-P GAG-POL POLYPROTEIN"/>
    <property type="match status" value="1"/>
</dbReference>
<gene>
    <name evidence="14" type="ORF">Tci_015086</name>
</gene>
<dbReference type="GO" id="GO:0046872">
    <property type="term" value="F:metal ion binding"/>
    <property type="evidence" value="ECO:0007669"/>
    <property type="project" value="UniProtKB-KW"/>
</dbReference>
<name>A0A6L2K105_TANCI</name>
<keyword evidence="2" id="KW-0479">Metal-binding</keyword>
<dbReference type="Gene3D" id="3.30.420.10">
    <property type="entry name" value="Ribonuclease H-like superfamily/Ribonuclease H"/>
    <property type="match status" value="1"/>
</dbReference>
<keyword evidence="8" id="KW-0808">Transferase</keyword>
<keyword evidence="1" id="KW-0540">Nuclease</keyword>
<feature type="domain" description="Reverse transcriptase Ty1/copia-type" evidence="12">
    <location>
        <begin position="206"/>
        <end position="346"/>
    </location>
</feature>
<keyword evidence="10" id="KW-0511">Multifunctional enzyme</keyword>
<dbReference type="InterPro" id="IPR036397">
    <property type="entry name" value="RNaseH_sf"/>
</dbReference>
<dbReference type="InterPro" id="IPR012337">
    <property type="entry name" value="RNaseH-like_sf"/>
</dbReference>
<evidence type="ECO:0000256" key="1">
    <source>
        <dbReference type="ARBA" id="ARBA00022722"/>
    </source>
</evidence>
<dbReference type="Pfam" id="PF07727">
    <property type="entry name" value="RVT_2"/>
    <property type="match status" value="1"/>
</dbReference>
<keyword evidence="7" id="KW-0695">RNA-directed DNA polymerase</keyword>
<keyword evidence="9" id="KW-0233">DNA recombination</keyword>
<keyword evidence="3" id="KW-0255">Endonuclease</keyword>
<dbReference type="AlphaFoldDB" id="A0A6L2K105"/>
<evidence type="ECO:0000256" key="2">
    <source>
        <dbReference type="ARBA" id="ARBA00022723"/>
    </source>
</evidence>